<evidence type="ECO:0000313" key="3">
    <source>
        <dbReference type="EMBL" id="GAA0950498.1"/>
    </source>
</evidence>
<keyword evidence="1" id="KW-1133">Transmembrane helix</keyword>
<evidence type="ECO:0000259" key="2">
    <source>
        <dbReference type="Pfam" id="PF07885"/>
    </source>
</evidence>
<comment type="caution">
    <text evidence="3">The sequence shown here is derived from an EMBL/GenBank/DDBJ whole genome shotgun (WGS) entry which is preliminary data.</text>
</comment>
<gene>
    <name evidence="3" type="ORF">GCM10009550_29040</name>
</gene>
<dbReference type="SUPFAM" id="SSF81324">
    <property type="entry name" value="Voltage-gated potassium channels"/>
    <property type="match status" value="1"/>
</dbReference>
<evidence type="ECO:0000256" key="1">
    <source>
        <dbReference type="SAM" id="Phobius"/>
    </source>
</evidence>
<dbReference type="Gene3D" id="1.10.287.70">
    <property type="match status" value="1"/>
</dbReference>
<protein>
    <recommendedName>
        <fullName evidence="2">Potassium channel domain-containing protein</fullName>
    </recommendedName>
</protein>
<evidence type="ECO:0000313" key="4">
    <source>
        <dbReference type="Proteomes" id="UP001500665"/>
    </source>
</evidence>
<keyword evidence="1" id="KW-0812">Transmembrane</keyword>
<organism evidence="3 4">
    <name type="scientific">Actinocorallia libanotica</name>
    <dbReference type="NCBI Taxonomy" id="46162"/>
    <lineage>
        <taxon>Bacteria</taxon>
        <taxon>Bacillati</taxon>
        <taxon>Actinomycetota</taxon>
        <taxon>Actinomycetes</taxon>
        <taxon>Streptosporangiales</taxon>
        <taxon>Thermomonosporaceae</taxon>
        <taxon>Actinocorallia</taxon>
    </lineage>
</organism>
<dbReference type="EMBL" id="BAAAHH010000010">
    <property type="protein sequence ID" value="GAA0950498.1"/>
    <property type="molecule type" value="Genomic_DNA"/>
</dbReference>
<name>A0ABP4BIE6_9ACTN</name>
<sequence>MTAGTAAFGLFYFLVPLSRHDLVRDPPLLRVLLLVAALALVTLVLVVQVRRSLRRGRLPLERLAPLLGAVNLVVVFFALIYYANAEHFAGLETRMDSLYFTVSTLCTVGYGDITPVGPGVRAVVSIQMVFDLIIVTTAISFIVNAGPPRQQ</sequence>
<feature type="domain" description="Potassium channel" evidence="2">
    <location>
        <begin position="72"/>
        <end position="144"/>
    </location>
</feature>
<feature type="transmembrane region" description="Helical" evidence="1">
    <location>
        <begin position="63"/>
        <end position="83"/>
    </location>
</feature>
<dbReference type="Proteomes" id="UP001500665">
    <property type="component" value="Unassembled WGS sequence"/>
</dbReference>
<dbReference type="Pfam" id="PF07885">
    <property type="entry name" value="Ion_trans_2"/>
    <property type="match status" value="1"/>
</dbReference>
<dbReference type="InterPro" id="IPR013099">
    <property type="entry name" value="K_chnl_dom"/>
</dbReference>
<keyword evidence="4" id="KW-1185">Reference proteome</keyword>
<dbReference type="RefSeq" id="WP_344240878.1">
    <property type="nucleotide sequence ID" value="NZ_BAAAHH010000010.1"/>
</dbReference>
<keyword evidence="1" id="KW-0472">Membrane</keyword>
<proteinExistence type="predicted"/>
<accession>A0ABP4BIE6</accession>
<feature type="transmembrane region" description="Helical" evidence="1">
    <location>
        <begin position="29"/>
        <end position="51"/>
    </location>
</feature>
<feature type="transmembrane region" description="Helical" evidence="1">
    <location>
        <begin position="122"/>
        <end position="143"/>
    </location>
</feature>
<reference evidence="4" key="1">
    <citation type="journal article" date="2019" name="Int. J. Syst. Evol. Microbiol.">
        <title>The Global Catalogue of Microorganisms (GCM) 10K type strain sequencing project: providing services to taxonomists for standard genome sequencing and annotation.</title>
        <authorList>
            <consortium name="The Broad Institute Genomics Platform"/>
            <consortium name="The Broad Institute Genome Sequencing Center for Infectious Disease"/>
            <person name="Wu L."/>
            <person name="Ma J."/>
        </authorList>
    </citation>
    <scope>NUCLEOTIDE SEQUENCE [LARGE SCALE GENOMIC DNA]</scope>
    <source>
        <strain evidence="4">JCM 10696</strain>
    </source>
</reference>